<proteinExistence type="inferred from homology"/>
<accession>A0A7D5L9E8</accession>
<dbReference type="PANTHER" id="PTHR46018:SF2">
    <property type="entry name" value="ZINC PHOSPHODIESTERASE ELAC PROTEIN 1"/>
    <property type="match status" value="1"/>
</dbReference>
<keyword evidence="5 9" id="KW-0479">Metal-binding</keyword>
<keyword evidence="8 9" id="KW-0862">Zinc</keyword>
<dbReference type="InterPro" id="IPR001279">
    <property type="entry name" value="Metallo-B-lactamas"/>
</dbReference>
<comment type="catalytic activity">
    <reaction evidence="1 9">
        <text>Endonucleolytic cleavage of RNA, removing extra 3' nucleotides from tRNA precursor, generating 3' termini of tRNAs. A 3'-hydroxy group is left at the tRNA terminus and a 5'-phosphoryl group is left at the trailer molecule.</text>
        <dbReference type="EC" id="3.1.26.11"/>
    </reaction>
</comment>
<evidence type="ECO:0000256" key="9">
    <source>
        <dbReference type="HAMAP-Rule" id="MF_01818"/>
    </source>
</evidence>
<comment type="similarity">
    <text evidence="9">Belongs to the RNase Z family.</text>
</comment>
<feature type="domain" description="Metallo-beta-lactamase" evidence="11">
    <location>
        <begin position="201"/>
        <end position="270"/>
    </location>
</feature>
<comment type="subunit">
    <text evidence="2 9">Homodimer.</text>
</comment>
<keyword evidence="4 9" id="KW-0540">Nuclease</keyword>
<evidence type="ECO:0000256" key="6">
    <source>
        <dbReference type="ARBA" id="ARBA00022759"/>
    </source>
</evidence>
<dbReference type="KEGG" id="halu:HUG12_03220"/>
<keyword evidence="7 9" id="KW-0378">Hydrolase</keyword>
<dbReference type="GeneID" id="56036437"/>
<dbReference type="NCBIfam" id="TIGR02651">
    <property type="entry name" value="RNase_Z"/>
    <property type="match status" value="1"/>
</dbReference>
<dbReference type="InterPro" id="IPR013471">
    <property type="entry name" value="RNase_Z/BN"/>
</dbReference>
<dbReference type="Gene3D" id="3.60.15.10">
    <property type="entry name" value="Ribonuclease Z/Hydroxyacylglutathione hydrolase-like"/>
    <property type="match status" value="1"/>
</dbReference>
<evidence type="ECO:0000313" key="13">
    <source>
        <dbReference type="Proteomes" id="UP000509626"/>
    </source>
</evidence>
<dbReference type="EMBL" id="CP058579">
    <property type="protein sequence ID" value="QLG60809.1"/>
    <property type="molecule type" value="Genomic_DNA"/>
</dbReference>
<dbReference type="PANTHER" id="PTHR46018">
    <property type="entry name" value="ZINC PHOSPHODIESTERASE ELAC PROTEIN 1"/>
    <property type="match status" value="1"/>
</dbReference>
<dbReference type="AlphaFoldDB" id="A0A7D5L9E8"/>
<evidence type="ECO:0000256" key="1">
    <source>
        <dbReference type="ARBA" id="ARBA00000402"/>
    </source>
</evidence>
<keyword evidence="3 9" id="KW-0819">tRNA processing</keyword>
<feature type="binding site" evidence="9">
    <location>
        <position position="65"/>
    </location>
    <ligand>
        <name>Zn(2+)</name>
        <dbReference type="ChEBI" id="CHEBI:29105"/>
        <label>2</label>
        <note>catalytic</note>
    </ligand>
</feature>
<feature type="binding site" evidence="9">
    <location>
        <position position="61"/>
    </location>
    <ligand>
        <name>Zn(2+)</name>
        <dbReference type="ChEBI" id="CHEBI:29105"/>
        <label>1</label>
        <note>catalytic</note>
    </ligand>
</feature>
<sequence>MTLRVTFLGTSGAVPTVERAPSALHVNREGDELLFDCGEGTQRQMMRYGTGFGLSHVFVTHLHGDHVLGIPGLVQSLDFNDREEALAIHGPPGSKRTLRQLVHAGGHDPSYPVRVDEVRPGNVALAREEYQVRTFETDHRTTSMGFVLAEADRKGRFDREKAEEELGIPPGPAYGRLHAGEAVELGDGRVVQPEEVVGPPRPGRTVAYTGDTRPSEATVEAARDADLLIHDATFASEDADRARSTAHSTAAEAADVARRAGANRLALTHISSRYAARAGLLESEAREAFEREGYDGDAFVPDDGDELEVPFPDAG</sequence>
<feature type="binding site" evidence="9">
    <location>
        <position position="211"/>
    </location>
    <ligand>
        <name>Zn(2+)</name>
        <dbReference type="ChEBI" id="CHEBI:29105"/>
        <label>1</label>
        <note>catalytic</note>
    </ligand>
</feature>
<gene>
    <name evidence="9 12" type="primary">rnz</name>
    <name evidence="12" type="ORF">HUG12_03220</name>
</gene>
<dbReference type="HAMAP" id="MF_01818">
    <property type="entry name" value="RNase_Z_BN"/>
    <property type="match status" value="1"/>
</dbReference>
<feature type="binding site" evidence="9">
    <location>
        <position position="63"/>
    </location>
    <ligand>
        <name>Zn(2+)</name>
        <dbReference type="ChEBI" id="CHEBI:29105"/>
        <label>1</label>
        <note>catalytic</note>
    </ligand>
</feature>
<feature type="binding site" evidence="9">
    <location>
        <position position="66"/>
    </location>
    <ligand>
        <name>Zn(2+)</name>
        <dbReference type="ChEBI" id="CHEBI:29105"/>
        <label>2</label>
        <note>catalytic</note>
    </ligand>
</feature>
<reference evidence="12 13" key="1">
    <citation type="submission" date="2020-06" db="EMBL/GenBank/DDBJ databases">
        <title>NJ-3-1, isolated from saline soil.</title>
        <authorList>
            <person name="Cui H.L."/>
            <person name="Shi X."/>
        </authorList>
    </citation>
    <scope>NUCLEOTIDE SEQUENCE [LARGE SCALE GENOMIC DNA]</scope>
    <source>
        <strain evidence="12 13">NJ-3-1</strain>
    </source>
</reference>
<evidence type="ECO:0000256" key="2">
    <source>
        <dbReference type="ARBA" id="ARBA00011738"/>
    </source>
</evidence>
<dbReference type="Pfam" id="PF12706">
    <property type="entry name" value="Lactamase_B_2"/>
    <property type="match status" value="1"/>
</dbReference>
<evidence type="ECO:0000256" key="4">
    <source>
        <dbReference type="ARBA" id="ARBA00022722"/>
    </source>
</evidence>
<evidence type="ECO:0000256" key="3">
    <source>
        <dbReference type="ARBA" id="ARBA00022694"/>
    </source>
</evidence>
<feature type="region of interest" description="Disordered" evidence="10">
    <location>
        <begin position="292"/>
        <end position="315"/>
    </location>
</feature>
<evidence type="ECO:0000313" key="12">
    <source>
        <dbReference type="EMBL" id="QLG60809.1"/>
    </source>
</evidence>
<dbReference type="GO" id="GO:0008270">
    <property type="term" value="F:zinc ion binding"/>
    <property type="evidence" value="ECO:0007669"/>
    <property type="project" value="UniProtKB-UniRule"/>
</dbReference>
<dbReference type="Pfam" id="PF23023">
    <property type="entry name" value="Anti-Pycsar_Apyc1"/>
    <property type="match status" value="1"/>
</dbReference>
<evidence type="ECO:0000259" key="11">
    <source>
        <dbReference type="Pfam" id="PF12706"/>
    </source>
</evidence>
<dbReference type="RefSeq" id="WP_179267395.1">
    <property type="nucleotide sequence ID" value="NZ_CP058579.1"/>
</dbReference>
<evidence type="ECO:0000256" key="10">
    <source>
        <dbReference type="SAM" id="MobiDB-lite"/>
    </source>
</evidence>
<name>A0A7D5L9E8_9EURY</name>
<evidence type="ECO:0000256" key="5">
    <source>
        <dbReference type="ARBA" id="ARBA00022723"/>
    </source>
</evidence>
<dbReference type="GO" id="GO:0042802">
    <property type="term" value="F:identical protein binding"/>
    <property type="evidence" value="ECO:0007669"/>
    <property type="project" value="UniProtKB-ARBA"/>
</dbReference>
<feature type="binding site" evidence="9">
    <location>
        <position position="269"/>
    </location>
    <ligand>
        <name>Zn(2+)</name>
        <dbReference type="ChEBI" id="CHEBI:29105"/>
        <label>2</label>
        <note>catalytic</note>
    </ligand>
</feature>
<dbReference type="OrthoDB" id="85118at2157"/>
<comment type="cofactor">
    <cofactor evidence="9">
        <name>Zn(2+)</name>
        <dbReference type="ChEBI" id="CHEBI:29105"/>
    </cofactor>
    <text evidence="9">Binds 2 Zn(2+) ions.</text>
</comment>
<feature type="binding site" evidence="9">
    <location>
        <position position="139"/>
    </location>
    <ligand>
        <name>Zn(2+)</name>
        <dbReference type="ChEBI" id="CHEBI:29105"/>
        <label>1</label>
        <note>catalytic</note>
    </ligand>
</feature>
<dbReference type="EC" id="3.1.26.11" evidence="9"/>
<keyword evidence="6 9" id="KW-0255">Endonuclease</keyword>
<dbReference type="SUPFAM" id="SSF56281">
    <property type="entry name" value="Metallo-hydrolase/oxidoreductase"/>
    <property type="match status" value="1"/>
</dbReference>
<dbReference type="CDD" id="cd07717">
    <property type="entry name" value="RNaseZ_ZiPD-like_MBL-fold"/>
    <property type="match status" value="1"/>
</dbReference>
<organism evidence="12 13">
    <name type="scientific">Halorarum salinum</name>
    <dbReference type="NCBI Taxonomy" id="2743089"/>
    <lineage>
        <taxon>Archaea</taxon>
        <taxon>Methanobacteriati</taxon>
        <taxon>Methanobacteriota</taxon>
        <taxon>Stenosarchaea group</taxon>
        <taxon>Halobacteria</taxon>
        <taxon>Halobacteriales</taxon>
        <taxon>Haloferacaceae</taxon>
        <taxon>Halorarum</taxon>
    </lineage>
</organism>
<evidence type="ECO:0000256" key="8">
    <source>
        <dbReference type="ARBA" id="ARBA00022833"/>
    </source>
</evidence>
<dbReference type="NCBIfam" id="NF000801">
    <property type="entry name" value="PRK00055.1-3"/>
    <property type="match status" value="1"/>
</dbReference>
<dbReference type="FunFam" id="3.60.15.10:FF:000002">
    <property type="entry name" value="Ribonuclease Z"/>
    <property type="match status" value="1"/>
</dbReference>
<feature type="binding site" evidence="9">
    <location>
        <position position="211"/>
    </location>
    <ligand>
        <name>Zn(2+)</name>
        <dbReference type="ChEBI" id="CHEBI:29105"/>
        <label>2</label>
        <note>catalytic</note>
    </ligand>
</feature>
<dbReference type="GO" id="GO:0042781">
    <property type="term" value="F:3'-tRNA processing endoribonuclease activity"/>
    <property type="evidence" value="ECO:0007669"/>
    <property type="project" value="UniProtKB-UniRule"/>
</dbReference>
<evidence type="ECO:0000256" key="7">
    <source>
        <dbReference type="ARBA" id="ARBA00022801"/>
    </source>
</evidence>
<comment type="function">
    <text evidence="9">Zinc phosphodiesterase, which displays some tRNA 3'-processing endonuclease activity. Probably involved in tRNA maturation, by removing a 3'-trailer from precursor tRNA.</text>
</comment>
<keyword evidence="13" id="KW-1185">Reference proteome</keyword>
<feature type="active site" description="Proton acceptor" evidence="9">
    <location>
        <position position="65"/>
    </location>
</feature>
<protein>
    <recommendedName>
        <fullName evidence="9">Ribonuclease Z</fullName>
        <shortName evidence="9">RNase Z</shortName>
        <ecNumber evidence="9">3.1.26.11</ecNumber>
    </recommendedName>
    <alternativeName>
        <fullName evidence="9">tRNA 3 endonuclease</fullName>
    </alternativeName>
    <alternativeName>
        <fullName evidence="9">tRNase Z</fullName>
    </alternativeName>
</protein>
<dbReference type="InterPro" id="IPR036866">
    <property type="entry name" value="RibonucZ/Hydroxyglut_hydro"/>
</dbReference>
<dbReference type="Proteomes" id="UP000509626">
    <property type="component" value="Chromosome"/>
</dbReference>